<evidence type="ECO:0000313" key="1">
    <source>
        <dbReference type="EMBL" id="GAA3699149.1"/>
    </source>
</evidence>
<dbReference type="Proteomes" id="UP001501536">
    <property type="component" value="Unassembled WGS sequence"/>
</dbReference>
<dbReference type="EMBL" id="BAABCJ010000001">
    <property type="protein sequence ID" value="GAA3699149.1"/>
    <property type="molecule type" value="Genomic_DNA"/>
</dbReference>
<keyword evidence="2" id="KW-1185">Reference proteome</keyword>
<gene>
    <name evidence="1" type="ORF">GCM10022377_10210</name>
</gene>
<dbReference type="RefSeq" id="WP_344880854.1">
    <property type="nucleotide sequence ID" value="NZ_BAABCJ010000001.1"/>
</dbReference>
<reference evidence="2" key="1">
    <citation type="journal article" date="2019" name="Int. J. Syst. Evol. Microbiol.">
        <title>The Global Catalogue of Microorganisms (GCM) 10K type strain sequencing project: providing services to taxonomists for standard genome sequencing and annotation.</title>
        <authorList>
            <consortium name="The Broad Institute Genomics Platform"/>
            <consortium name="The Broad Institute Genome Sequencing Center for Infectious Disease"/>
            <person name="Wu L."/>
            <person name="Ma J."/>
        </authorList>
    </citation>
    <scope>NUCLEOTIDE SEQUENCE [LARGE SCALE GENOMIC DNA]</scope>
    <source>
        <strain evidence="2">JCM 16961</strain>
    </source>
</reference>
<evidence type="ECO:0008006" key="3">
    <source>
        <dbReference type="Google" id="ProtNLM"/>
    </source>
</evidence>
<dbReference type="Pfam" id="PF25595">
    <property type="entry name" value="Phage_TTP_16"/>
    <property type="match status" value="1"/>
</dbReference>
<protein>
    <recommendedName>
        <fullName evidence="3">Phage tail protein</fullName>
    </recommendedName>
</protein>
<proteinExistence type="predicted"/>
<organism evidence="1 2">
    <name type="scientific">Zhihengliuella alba</name>
    <dbReference type="NCBI Taxonomy" id="547018"/>
    <lineage>
        <taxon>Bacteria</taxon>
        <taxon>Bacillati</taxon>
        <taxon>Actinomycetota</taxon>
        <taxon>Actinomycetes</taxon>
        <taxon>Micrococcales</taxon>
        <taxon>Micrococcaceae</taxon>
        <taxon>Zhihengliuella</taxon>
    </lineage>
</organism>
<name>A0ABP7D4H4_9MICC</name>
<dbReference type="InterPro" id="IPR058009">
    <property type="entry name" value="TTP_Phage_16"/>
</dbReference>
<sequence>MAEIPSTPADGNVRVVFVPTIADPTAPTVTELGAGTAVDLSCYITGGGLAATVDEQSIADERLCSVQVFEQPGRSSNSLELTYIDNTNSPNAATDNKAVDTLVRGTTGYVVIRRGIAYEDAFAASQKVRVYPTEAGAYRPNAPEANSVLTATTKMFVTGEVKDATVAI</sequence>
<evidence type="ECO:0000313" key="2">
    <source>
        <dbReference type="Proteomes" id="UP001501536"/>
    </source>
</evidence>
<accession>A0ABP7D4H4</accession>
<comment type="caution">
    <text evidence="1">The sequence shown here is derived from an EMBL/GenBank/DDBJ whole genome shotgun (WGS) entry which is preliminary data.</text>
</comment>